<protein>
    <recommendedName>
        <fullName evidence="3">HTH psq-type domain-containing protein</fullName>
    </recommendedName>
</protein>
<organism evidence="1 2">
    <name type="scientific">Aromia moschata</name>
    <dbReference type="NCBI Taxonomy" id="1265417"/>
    <lineage>
        <taxon>Eukaryota</taxon>
        <taxon>Metazoa</taxon>
        <taxon>Ecdysozoa</taxon>
        <taxon>Arthropoda</taxon>
        <taxon>Hexapoda</taxon>
        <taxon>Insecta</taxon>
        <taxon>Pterygota</taxon>
        <taxon>Neoptera</taxon>
        <taxon>Endopterygota</taxon>
        <taxon>Coleoptera</taxon>
        <taxon>Polyphaga</taxon>
        <taxon>Cucujiformia</taxon>
        <taxon>Chrysomeloidea</taxon>
        <taxon>Cerambycidae</taxon>
        <taxon>Cerambycinae</taxon>
        <taxon>Callichromatini</taxon>
        <taxon>Aromia</taxon>
    </lineage>
</organism>
<dbReference type="EMBL" id="JAPWTK010000596">
    <property type="protein sequence ID" value="KAJ8937971.1"/>
    <property type="molecule type" value="Genomic_DNA"/>
</dbReference>
<evidence type="ECO:0000313" key="1">
    <source>
        <dbReference type="EMBL" id="KAJ8937971.1"/>
    </source>
</evidence>
<reference evidence="1" key="1">
    <citation type="journal article" date="2023" name="Insect Mol. Biol.">
        <title>Genome sequencing provides insights into the evolution of gene families encoding plant cell wall-degrading enzymes in longhorned beetles.</title>
        <authorList>
            <person name="Shin N.R."/>
            <person name="Okamura Y."/>
            <person name="Kirsch R."/>
            <person name="Pauchet Y."/>
        </authorList>
    </citation>
    <scope>NUCLEOTIDE SEQUENCE</scope>
    <source>
        <strain evidence="1">AMC_N1</strain>
    </source>
</reference>
<gene>
    <name evidence="1" type="ORF">NQ318_003731</name>
</gene>
<keyword evidence="2" id="KW-1185">Reference proteome</keyword>
<dbReference type="Proteomes" id="UP001162162">
    <property type="component" value="Unassembled WGS sequence"/>
</dbReference>
<accession>A0AAV8XG38</accession>
<name>A0AAV8XG38_9CUCU</name>
<evidence type="ECO:0000313" key="2">
    <source>
        <dbReference type="Proteomes" id="UP001162162"/>
    </source>
</evidence>
<evidence type="ECO:0008006" key="3">
    <source>
        <dbReference type="Google" id="ProtNLM"/>
    </source>
</evidence>
<proteinExistence type="predicted"/>
<sequence>MLSDKSLKSYFVISLILIFCLAKAVCLKCLLSSDFCHFIKKLTERERIEILGMIGFGDRIRTQKEVVELFNETHLDRHPFSQSMRNFGHVRDLPKSGRPSKSEEDQLNVLLTIQENHHSTLNQLASDYNMAASTVHKIMKKATYHPYK</sequence>
<comment type="caution">
    <text evidence="1">The sequence shown here is derived from an EMBL/GenBank/DDBJ whole genome shotgun (WGS) entry which is preliminary data.</text>
</comment>
<dbReference type="AlphaFoldDB" id="A0AAV8XG38"/>